<dbReference type="AlphaFoldDB" id="A0A8H3F8H3"/>
<dbReference type="OrthoDB" id="421993at2759"/>
<dbReference type="EMBL" id="CAJPDT010000022">
    <property type="protein sequence ID" value="CAF9919005.1"/>
    <property type="molecule type" value="Genomic_DNA"/>
</dbReference>
<dbReference type="Gene3D" id="3.90.1300.10">
    <property type="entry name" value="Amidase signature (AS) domain"/>
    <property type="match status" value="1"/>
</dbReference>
<name>A0A8H3F8H3_9LECA</name>
<dbReference type="GO" id="GO:0003824">
    <property type="term" value="F:catalytic activity"/>
    <property type="evidence" value="ECO:0007669"/>
    <property type="project" value="InterPro"/>
</dbReference>
<dbReference type="PANTHER" id="PTHR11895">
    <property type="entry name" value="TRANSAMIDASE"/>
    <property type="match status" value="1"/>
</dbReference>
<protein>
    <recommendedName>
        <fullName evidence="2">Amidase domain-containing protein</fullName>
    </recommendedName>
</protein>
<evidence type="ECO:0000313" key="3">
    <source>
        <dbReference type="EMBL" id="CAF9919005.1"/>
    </source>
</evidence>
<feature type="domain" description="Amidase" evidence="2">
    <location>
        <begin position="134"/>
        <end position="556"/>
    </location>
</feature>
<organism evidence="3 4">
    <name type="scientific">Imshaugia aleurites</name>
    <dbReference type="NCBI Taxonomy" id="172621"/>
    <lineage>
        <taxon>Eukaryota</taxon>
        <taxon>Fungi</taxon>
        <taxon>Dikarya</taxon>
        <taxon>Ascomycota</taxon>
        <taxon>Pezizomycotina</taxon>
        <taxon>Lecanoromycetes</taxon>
        <taxon>OSLEUM clade</taxon>
        <taxon>Lecanoromycetidae</taxon>
        <taxon>Lecanorales</taxon>
        <taxon>Lecanorineae</taxon>
        <taxon>Parmeliaceae</taxon>
        <taxon>Imshaugia</taxon>
    </lineage>
</organism>
<accession>A0A8H3F8H3</accession>
<comment type="caution">
    <text evidence="3">The sequence shown here is derived from an EMBL/GenBank/DDBJ whole genome shotgun (WGS) entry which is preliminary data.</text>
</comment>
<evidence type="ECO:0000259" key="2">
    <source>
        <dbReference type="Pfam" id="PF01425"/>
    </source>
</evidence>
<dbReference type="InterPro" id="IPR020556">
    <property type="entry name" value="Amidase_CS"/>
</dbReference>
<reference evidence="3" key="1">
    <citation type="submission" date="2021-03" db="EMBL/GenBank/DDBJ databases">
        <authorList>
            <person name="Tagirdzhanova G."/>
        </authorList>
    </citation>
    <scope>NUCLEOTIDE SEQUENCE</scope>
</reference>
<dbReference type="InterPro" id="IPR023631">
    <property type="entry name" value="Amidase_dom"/>
</dbReference>
<evidence type="ECO:0000256" key="1">
    <source>
        <dbReference type="ARBA" id="ARBA00009199"/>
    </source>
</evidence>
<proteinExistence type="inferred from homology"/>
<gene>
    <name evidence="3" type="ORF">IMSHALPRED_004496</name>
</gene>
<evidence type="ECO:0000313" key="4">
    <source>
        <dbReference type="Proteomes" id="UP000664534"/>
    </source>
</evidence>
<dbReference type="PROSITE" id="PS00571">
    <property type="entry name" value="AMIDASES"/>
    <property type="match status" value="1"/>
</dbReference>
<dbReference type="InterPro" id="IPR000120">
    <property type="entry name" value="Amidase"/>
</dbReference>
<dbReference type="SUPFAM" id="SSF75304">
    <property type="entry name" value="Amidase signature (AS) enzymes"/>
    <property type="match status" value="1"/>
</dbReference>
<dbReference type="InterPro" id="IPR036928">
    <property type="entry name" value="AS_sf"/>
</dbReference>
<sequence length="599" mass="63593">MAETHASIKSGYYGYPEAKEGPRTPFSHTAGANPVLRGLPLAVAGSAVANIRLLSGLLWGNAGFSILRNVDLDGYDPRYDPTVVPVDESDADISASIRALGSSYKPSLTATNRHYSIKDYHSAYEAGELTPTAVAEALLDLISKHPKHKDAFLEVRKERVIAAAEASTQRYKAGKAIGLLDGVPVGVKDEVDLQGYSKCLGSCKDFTSTKGDVTSWCVQKWEEAGVIILGKLNMHELGLDTTNNNPAKGTPLNPHNPHYYCGGSSGGSAYTVAAGLFPVTLGADGGGSIRNPSAYCGLYGLKPSHNRVSGFPATSLAPSCGVLGPMASNMADLEYTYRILAIPNPSDSISSMFPVPVPKPAGQDKVIGIYKPWFDLADPSVLNACHAAIAHYESSGYKVIDITIPYVSEGQLAQAVTILSEISAGVPSVSGLTSANKILISVGKQTPASDFLLAQKMRNLLMQHLAFLFEQHPGLLIVTPTTPNAGWHISGGAADLKSGVSDANMSVRSMIYVWLANFSGCPAISVPVGRVDAKEGKGKIPVGLMAVGEWGAEDSLIEWGRVAEQWAWEHGEDRMGKPENWVDVMELAKDRQGLGESGN</sequence>
<dbReference type="PANTHER" id="PTHR11895:SF67">
    <property type="entry name" value="AMIDASE DOMAIN-CONTAINING PROTEIN"/>
    <property type="match status" value="1"/>
</dbReference>
<comment type="similarity">
    <text evidence="1">Belongs to the amidase family.</text>
</comment>
<dbReference type="Pfam" id="PF01425">
    <property type="entry name" value="Amidase"/>
    <property type="match status" value="1"/>
</dbReference>
<keyword evidence="4" id="KW-1185">Reference proteome</keyword>
<dbReference type="Proteomes" id="UP000664534">
    <property type="component" value="Unassembled WGS sequence"/>
</dbReference>